<reference evidence="8" key="1">
    <citation type="submission" date="2020-05" db="UniProtKB">
        <authorList>
            <consortium name="EnsemblMetazoa"/>
        </authorList>
    </citation>
    <scope>IDENTIFICATION</scope>
    <source>
        <strain evidence="8">USDA</strain>
    </source>
</reference>
<name>A0A1I8PQJ0_STOCA</name>
<dbReference type="Pfam" id="PF00188">
    <property type="entry name" value="CAP"/>
    <property type="match status" value="1"/>
</dbReference>
<evidence type="ECO:0000256" key="3">
    <source>
        <dbReference type="ARBA" id="ARBA00022525"/>
    </source>
</evidence>
<keyword evidence="4 6" id="KW-0732">Signal</keyword>
<comment type="subcellular location">
    <subcellularLocation>
        <location evidence="1">Secreted</location>
    </subcellularLocation>
</comment>
<dbReference type="VEuPathDB" id="VectorBase:SCAU010176"/>
<dbReference type="InterPro" id="IPR035940">
    <property type="entry name" value="CAP_sf"/>
</dbReference>
<dbReference type="SUPFAM" id="SSF55797">
    <property type="entry name" value="PR-1-like"/>
    <property type="match status" value="1"/>
</dbReference>
<evidence type="ECO:0000313" key="8">
    <source>
        <dbReference type="EnsemblMetazoa" id="SCAU010176-PA"/>
    </source>
</evidence>
<comment type="similarity">
    <text evidence="2">Belongs to the CRISP family.</text>
</comment>
<feature type="signal peptide" evidence="6">
    <location>
        <begin position="1"/>
        <end position="20"/>
    </location>
</feature>
<dbReference type="CDD" id="cd05380">
    <property type="entry name" value="CAP_euk"/>
    <property type="match status" value="1"/>
</dbReference>
<dbReference type="Proteomes" id="UP000095300">
    <property type="component" value="Unassembled WGS sequence"/>
</dbReference>
<dbReference type="AlphaFoldDB" id="A0A1I8PQJ0"/>
<organism evidence="8 9">
    <name type="scientific">Stomoxys calcitrans</name>
    <name type="common">Stable fly</name>
    <name type="synonym">Conops calcitrans</name>
    <dbReference type="NCBI Taxonomy" id="35570"/>
    <lineage>
        <taxon>Eukaryota</taxon>
        <taxon>Metazoa</taxon>
        <taxon>Ecdysozoa</taxon>
        <taxon>Arthropoda</taxon>
        <taxon>Hexapoda</taxon>
        <taxon>Insecta</taxon>
        <taxon>Pterygota</taxon>
        <taxon>Neoptera</taxon>
        <taxon>Endopterygota</taxon>
        <taxon>Diptera</taxon>
        <taxon>Brachycera</taxon>
        <taxon>Muscomorpha</taxon>
        <taxon>Muscoidea</taxon>
        <taxon>Muscidae</taxon>
        <taxon>Stomoxys</taxon>
    </lineage>
</organism>
<dbReference type="Gene3D" id="3.40.33.10">
    <property type="entry name" value="CAP"/>
    <property type="match status" value="1"/>
</dbReference>
<sequence length="258" mass="28655">MNLLQLILFTVLCISGYVTATNYCSSTICSGGKTHIACGHNGRFDATCPANAAMINFNATFRANIVNRHNTKRNLIAGGTVANHKAACRMASMQWTAELAKLAALNVRQCIMNHDACRNTDDFKYSGQNLARIPFWGKVNTRKMLFTAIDLWYSEVKNSKMSNINKFPATYDHTKEIGHFTVMVAERNIRVGCAAATYKKQGDTSKTFLMACNYATTNMIDRPIYASCARPAAKCKKGTNVKFPNLCKVAEVYDVNTW</sequence>
<evidence type="ECO:0000256" key="4">
    <source>
        <dbReference type="ARBA" id="ARBA00022729"/>
    </source>
</evidence>
<evidence type="ECO:0000256" key="1">
    <source>
        <dbReference type="ARBA" id="ARBA00004613"/>
    </source>
</evidence>
<dbReference type="FunFam" id="3.40.33.10:FF:000007">
    <property type="entry name" value="Venom allergen"/>
    <property type="match status" value="1"/>
</dbReference>
<evidence type="ECO:0000313" key="9">
    <source>
        <dbReference type="Proteomes" id="UP000095300"/>
    </source>
</evidence>
<evidence type="ECO:0000256" key="6">
    <source>
        <dbReference type="SAM" id="SignalP"/>
    </source>
</evidence>
<evidence type="ECO:0000256" key="2">
    <source>
        <dbReference type="ARBA" id="ARBA00009923"/>
    </source>
</evidence>
<proteinExistence type="inferred from homology"/>
<dbReference type="STRING" id="35570.A0A1I8PQJ0"/>
<dbReference type="PIRSF" id="PIRSF038921">
    <property type="entry name" value="P14a"/>
    <property type="match status" value="1"/>
</dbReference>
<feature type="chain" id="PRO_5009327037" description="Venom allergen-1" evidence="6">
    <location>
        <begin position="21"/>
        <end position="258"/>
    </location>
</feature>
<dbReference type="OrthoDB" id="414826at2759"/>
<keyword evidence="3" id="KW-0964">Secreted</keyword>
<accession>A0A1I8PQJ0</accession>
<dbReference type="InterPro" id="IPR001283">
    <property type="entry name" value="CRISP-related"/>
</dbReference>
<dbReference type="PANTHER" id="PTHR10334">
    <property type="entry name" value="CYSTEINE-RICH SECRETORY PROTEIN-RELATED"/>
    <property type="match status" value="1"/>
</dbReference>
<dbReference type="KEGG" id="scac:106080835"/>
<dbReference type="InterPro" id="IPR014044">
    <property type="entry name" value="CAP_dom"/>
</dbReference>
<protein>
    <recommendedName>
        <fullName evidence="5">Venom allergen-1</fullName>
    </recommendedName>
</protein>
<evidence type="ECO:0000259" key="7">
    <source>
        <dbReference type="SMART" id="SM00198"/>
    </source>
</evidence>
<dbReference type="InterPro" id="IPR034763">
    <property type="entry name" value="P14a_insect"/>
</dbReference>
<feature type="domain" description="SCP" evidence="7">
    <location>
        <begin position="60"/>
        <end position="221"/>
    </location>
</feature>
<gene>
    <name evidence="8" type="primary">106080835</name>
</gene>
<dbReference type="SMART" id="SM00198">
    <property type="entry name" value="SCP"/>
    <property type="match status" value="1"/>
</dbReference>
<keyword evidence="9" id="KW-1185">Reference proteome</keyword>
<dbReference type="EnsemblMetazoa" id="SCAU010176-RA">
    <property type="protein sequence ID" value="SCAU010176-PA"/>
    <property type="gene ID" value="SCAU010176"/>
</dbReference>
<evidence type="ECO:0000256" key="5">
    <source>
        <dbReference type="ARBA" id="ARBA00068306"/>
    </source>
</evidence>
<dbReference type="GO" id="GO:0005576">
    <property type="term" value="C:extracellular region"/>
    <property type="evidence" value="ECO:0007669"/>
    <property type="project" value="UniProtKB-SubCell"/>
</dbReference>